<comment type="caution">
    <text evidence="4">The sequence shown here is derived from an EMBL/GenBank/DDBJ whole genome shotgun (WGS) entry which is preliminary data.</text>
</comment>
<dbReference type="SUPFAM" id="SSF111283">
    <property type="entry name" value="Putative modulator of DNA gyrase, PmbA/TldD"/>
    <property type="match status" value="1"/>
</dbReference>
<evidence type="ECO:0000259" key="3">
    <source>
        <dbReference type="Pfam" id="PF19289"/>
    </source>
</evidence>
<proteinExistence type="inferred from homology"/>
<evidence type="ECO:0000313" key="5">
    <source>
        <dbReference type="Proteomes" id="UP001500957"/>
    </source>
</evidence>
<dbReference type="EMBL" id="BAAAHE010000024">
    <property type="protein sequence ID" value="GAA0624297.1"/>
    <property type="molecule type" value="Genomic_DNA"/>
</dbReference>
<feature type="domain" description="Metalloprotease TldD/E C-terminal" evidence="3">
    <location>
        <begin position="228"/>
        <end position="459"/>
    </location>
</feature>
<name>A0ABP3S6E6_9ACTN</name>
<accession>A0ABP3S6E6</accession>
<dbReference type="Gene3D" id="3.30.2290.10">
    <property type="entry name" value="PmbA/TldD superfamily"/>
    <property type="match status" value="1"/>
</dbReference>
<evidence type="ECO:0000313" key="4">
    <source>
        <dbReference type="EMBL" id="GAA0624297.1"/>
    </source>
</evidence>
<dbReference type="InterPro" id="IPR002510">
    <property type="entry name" value="Metalloprtase-TldD/E_N"/>
</dbReference>
<gene>
    <name evidence="4" type="ORF">GCM10009547_29260</name>
</gene>
<organism evidence="4 5">
    <name type="scientific">Sporichthya brevicatena</name>
    <dbReference type="NCBI Taxonomy" id="171442"/>
    <lineage>
        <taxon>Bacteria</taxon>
        <taxon>Bacillati</taxon>
        <taxon>Actinomycetota</taxon>
        <taxon>Actinomycetes</taxon>
        <taxon>Sporichthyales</taxon>
        <taxon>Sporichthyaceae</taxon>
        <taxon>Sporichthya</taxon>
    </lineage>
</organism>
<feature type="domain" description="Metalloprotease TldD/E N-terminal" evidence="2">
    <location>
        <begin position="23"/>
        <end position="91"/>
    </location>
</feature>
<comment type="similarity">
    <text evidence="1">Belongs to the peptidase U62 family.</text>
</comment>
<keyword evidence="5" id="KW-1185">Reference proteome</keyword>
<dbReference type="InterPro" id="IPR035068">
    <property type="entry name" value="TldD/PmbA_N"/>
</dbReference>
<evidence type="ECO:0000259" key="2">
    <source>
        <dbReference type="Pfam" id="PF01523"/>
    </source>
</evidence>
<dbReference type="RefSeq" id="WP_344605990.1">
    <property type="nucleotide sequence ID" value="NZ_BAAAHE010000024.1"/>
</dbReference>
<dbReference type="PANTHER" id="PTHR43666">
    <property type="entry name" value="TLDD PROTEIN"/>
    <property type="match status" value="1"/>
</dbReference>
<dbReference type="Proteomes" id="UP001500957">
    <property type="component" value="Unassembled WGS sequence"/>
</dbReference>
<dbReference type="InterPro" id="IPR036059">
    <property type="entry name" value="TldD/PmbA_sf"/>
</dbReference>
<sequence length="466" mass="48956">MSSMLEPQEIVERALAASTADGCQVIVSEDSDANLRWAGNTLTTNGVSRSRGVTVIATVGSGTETAVGVVSRSNPDADAIPELVRAAEEAARRNDPAEDAGPLVTPGQAPTVADWDAPPAETAIGVFSDLAAGLGAAFERARTADRLLFGFASHNLSTTYLGTSTGLRLRHVQPTGKVEINGKSADYARSAWAGVATPDFVGVDVDALDSELTERLGWAANRIALDAGTYETILPPSAVADLMIYAYWTAAGRDAAEGRTVYSAPGGGTRVGERLSDAKLTLRSDPAAPGLECCPFVVASSSSSMSSVFDNGLATGATDWVRGGELTNLIHTRHTAAKTGGNVTPPLDNLILEAETPGPTLAEMIANTERALLLTCLWYIREVDAQTLLLTGLTRDGVYLVENGAVVGAVNNFRFNVSPVDLLARMTEIGPTAPCLPREWSDYFTRAAMPPVRVDKFLMSSVSQAS</sequence>
<dbReference type="Pfam" id="PF01523">
    <property type="entry name" value="PmbA_TldD_1st"/>
    <property type="match status" value="1"/>
</dbReference>
<dbReference type="InterPro" id="IPR045569">
    <property type="entry name" value="Metalloprtase-TldD/E_C"/>
</dbReference>
<dbReference type="PANTHER" id="PTHR43666:SF1">
    <property type="entry name" value="CONSERVED PROTEIN"/>
    <property type="match status" value="1"/>
</dbReference>
<reference evidence="5" key="1">
    <citation type="journal article" date="2019" name="Int. J. Syst. Evol. Microbiol.">
        <title>The Global Catalogue of Microorganisms (GCM) 10K type strain sequencing project: providing services to taxonomists for standard genome sequencing and annotation.</title>
        <authorList>
            <consortium name="The Broad Institute Genomics Platform"/>
            <consortium name="The Broad Institute Genome Sequencing Center for Infectious Disease"/>
            <person name="Wu L."/>
            <person name="Ma J."/>
        </authorList>
    </citation>
    <scope>NUCLEOTIDE SEQUENCE [LARGE SCALE GENOMIC DNA]</scope>
    <source>
        <strain evidence="5">JCM 10671</strain>
    </source>
</reference>
<evidence type="ECO:0000256" key="1">
    <source>
        <dbReference type="ARBA" id="ARBA00005836"/>
    </source>
</evidence>
<protein>
    <submittedName>
        <fullName evidence="4">Metallopeptidase TldD-related protein</fullName>
    </submittedName>
</protein>
<dbReference type="Pfam" id="PF19289">
    <property type="entry name" value="PmbA_TldD_3rd"/>
    <property type="match status" value="1"/>
</dbReference>